<evidence type="ECO:0000313" key="2">
    <source>
        <dbReference type="Proteomes" id="UP000070433"/>
    </source>
</evidence>
<gene>
    <name evidence="1" type="ORF">UC35_01350</name>
</gene>
<protein>
    <submittedName>
        <fullName evidence="1">Uncharacterized protein</fullName>
    </submittedName>
</protein>
<dbReference type="RefSeq" id="WP_061495392.1">
    <property type="nucleotide sequence ID" value="NZ_CP010951.1"/>
</dbReference>
<reference evidence="1 2" key="1">
    <citation type="journal article" date="2014" name="Int. J. Syst. Evol. Microbiol.">
        <title>Ramlibacter solisilvae sp. nov., isolated from forest soil, and emended description of the genus Ramlibacter.</title>
        <authorList>
            <person name="Lee H.J."/>
            <person name="Lee S.H."/>
            <person name="Lee S.S."/>
            <person name="Lee J.S."/>
            <person name="Kim Y."/>
            <person name="Kim S.C."/>
            <person name="Jeon C.O."/>
        </authorList>
    </citation>
    <scope>NUCLEOTIDE SEQUENCE [LARGE SCALE GENOMIC DNA]</scope>
    <source>
        <strain evidence="1 2">5-10</strain>
    </source>
</reference>
<proteinExistence type="predicted"/>
<keyword evidence="2" id="KW-1185">Reference proteome</keyword>
<evidence type="ECO:0000313" key="1">
    <source>
        <dbReference type="EMBL" id="AMO21766.1"/>
    </source>
</evidence>
<accession>A0A127JP29</accession>
<organism evidence="1 2">
    <name type="scientific">Ramlibacter tataouinensis</name>
    <dbReference type="NCBI Taxonomy" id="94132"/>
    <lineage>
        <taxon>Bacteria</taxon>
        <taxon>Pseudomonadati</taxon>
        <taxon>Pseudomonadota</taxon>
        <taxon>Betaproteobacteria</taxon>
        <taxon>Burkholderiales</taxon>
        <taxon>Comamonadaceae</taxon>
        <taxon>Ramlibacter</taxon>
    </lineage>
</organism>
<dbReference type="EMBL" id="CP010951">
    <property type="protein sequence ID" value="AMO21766.1"/>
    <property type="molecule type" value="Genomic_DNA"/>
</dbReference>
<dbReference type="AlphaFoldDB" id="A0A127JP29"/>
<sequence length="64" mass="7507">MSYCELLVRWANSDATATAYELSYSGSTRPELVFLAQQLRQCATTWDRVLQLEVRHMQQRMPRV</sequence>
<name>A0A127JP29_9BURK</name>
<dbReference type="Proteomes" id="UP000070433">
    <property type="component" value="Chromosome"/>
</dbReference>